<organism evidence="3 4">
    <name type="scientific">Helicoverpa armigera</name>
    <name type="common">Cotton bollworm</name>
    <name type="synonym">Heliothis armigera</name>
    <dbReference type="NCBI Taxonomy" id="29058"/>
    <lineage>
        <taxon>Eukaryota</taxon>
        <taxon>Metazoa</taxon>
        <taxon>Ecdysozoa</taxon>
        <taxon>Arthropoda</taxon>
        <taxon>Hexapoda</taxon>
        <taxon>Insecta</taxon>
        <taxon>Pterygota</taxon>
        <taxon>Neoptera</taxon>
        <taxon>Endopterygota</taxon>
        <taxon>Lepidoptera</taxon>
        <taxon>Glossata</taxon>
        <taxon>Ditrysia</taxon>
        <taxon>Noctuoidea</taxon>
        <taxon>Noctuidae</taxon>
        <taxon>Heliothinae</taxon>
        <taxon>Helicoverpa</taxon>
    </lineage>
</organism>
<accession>A0A2W1BMF9</accession>
<gene>
    <name evidence="3" type="primary">HaOG204868</name>
    <name evidence="3" type="ORF">B5X24_HaOG204868</name>
</gene>
<sequence length="369" mass="38581">MNIGVLWLSVLLVASSSAKWRWPEGEAAASVRIDTKVRFIESGDDRDPEKIQGMHRVQSDAPFKEPQETEGFYNRPPGSGRYPVRVEAHRTPYRVDDNAIYPVHTPPKTTVSDGTLDSLQYCKCVSNPDCDPRPDSLGACGAGKFLCCYPRPSNKDRVTPQNTEFFNELEDQRPMLLPGRENLARPFPPPPNSVHSGLFGSYGPGHDHDSSHIGVFDKPLVLIGPSGPSGPVGPPNKPIESGVLVGPEGPTGIVGPLPNGPPDSTRSESAQRGVLVGPVGPSGIVGSYGRRPVLVGPGGPTGIIGPSRTGRGPNVLVGPGGPTGIIGPARQPGLLTGPGGPTGSIGPGRPILVGPGGPTGQIGPRYYGK</sequence>
<evidence type="ECO:0000256" key="1">
    <source>
        <dbReference type="SAM" id="MobiDB-lite"/>
    </source>
</evidence>
<reference evidence="3 4" key="1">
    <citation type="journal article" date="2017" name="BMC Biol.">
        <title>Genomic innovations, transcriptional plasticity and gene loss underlying the evolution and divergence of two highly polyphagous and invasive Helicoverpa pest species.</title>
        <authorList>
            <person name="Pearce S.L."/>
            <person name="Clarke D.F."/>
            <person name="East P.D."/>
            <person name="Elfekih S."/>
            <person name="Gordon K.H."/>
            <person name="Jermiin L.S."/>
            <person name="McGaughran A."/>
            <person name="Oakeshott J.G."/>
            <person name="Papanikolaou A."/>
            <person name="Perera O.P."/>
            <person name="Rane R.V."/>
            <person name="Richards S."/>
            <person name="Tay W.T."/>
            <person name="Walsh T.K."/>
            <person name="Anderson A."/>
            <person name="Anderson C.J."/>
            <person name="Asgari S."/>
            <person name="Board P.G."/>
            <person name="Bretschneider A."/>
            <person name="Campbell P.M."/>
            <person name="Chertemps T."/>
            <person name="Christeller J.T."/>
            <person name="Coppin C.W."/>
            <person name="Downes S.J."/>
            <person name="Duan G."/>
            <person name="Farnsworth C.A."/>
            <person name="Good R.T."/>
            <person name="Han L.B."/>
            <person name="Han Y.C."/>
            <person name="Hatje K."/>
            <person name="Horne I."/>
            <person name="Huang Y.P."/>
            <person name="Hughes D.S."/>
            <person name="Jacquin-Joly E."/>
            <person name="James W."/>
            <person name="Jhangiani S."/>
            <person name="Kollmar M."/>
            <person name="Kuwar S.S."/>
            <person name="Li S."/>
            <person name="Liu N.Y."/>
            <person name="Maibeche M.T."/>
            <person name="Miller J.R."/>
            <person name="Montagne N."/>
            <person name="Perry T."/>
            <person name="Qu J."/>
            <person name="Song S.V."/>
            <person name="Sutton G.G."/>
            <person name="Vogel H."/>
            <person name="Walenz B.P."/>
            <person name="Xu W."/>
            <person name="Zhang H.J."/>
            <person name="Zou Z."/>
            <person name="Batterham P."/>
            <person name="Edwards O.R."/>
            <person name="Feyereisen R."/>
            <person name="Gibbs R.A."/>
            <person name="Heckel D.G."/>
            <person name="McGrath A."/>
            <person name="Robin C."/>
            <person name="Scherer S.E."/>
            <person name="Worley K.C."/>
            <person name="Wu Y.D."/>
        </authorList>
    </citation>
    <scope>NUCLEOTIDE SEQUENCE [LARGE SCALE GENOMIC DNA]</scope>
    <source>
        <strain evidence="3">Harm_GR_Male_#8</strain>
        <tissue evidence="3">Whole organism</tissue>
    </source>
</reference>
<evidence type="ECO:0000313" key="3">
    <source>
        <dbReference type="EMBL" id="PZC76262.1"/>
    </source>
</evidence>
<proteinExistence type="predicted"/>
<feature type="compositionally biased region" description="Gly residues" evidence="1">
    <location>
        <begin position="336"/>
        <end position="346"/>
    </location>
</feature>
<dbReference type="Proteomes" id="UP000249218">
    <property type="component" value="Unassembled WGS sequence"/>
</dbReference>
<name>A0A2W1BMF9_HELAM</name>
<feature type="region of interest" description="Disordered" evidence="1">
    <location>
        <begin position="331"/>
        <end position="369"/>
    </location>
</feature>
<dbReference type="AlphaFoldDB" id="A0A2W1BMF9"/>
<feature type="chain" id="PRO_5016033290" evidence="2">
    <location>
        <begin position="19"/>
        <end position="369"/>
    </location>
</feature>
<protein>
    <submittedName>
        <fullName evidence="3">Uncharacterized protein</fullName>
    </submittedName>
</protein>
<evidence type="ECO:0000313" key="4">
    <source>
        <dbReference type="Proteomes" id="UP000249218"/>
    </source>
</evidence>
<evidence type="ECO:0000256" key="2">
    <source>
        <dbReference type="SAM" id="SignalP"/>
    </source>
</evidence>
<keyword evidence="2" id="KW-0732">Signal</keyword>
<feature type="signal peptide" evidence="2">
    <location>
        <begin position="1"/>
        <end position="18"/>
    </location>
</feature>
<dbReference type="EMBL" id="KZ149964">
    <property type="protein sequence ID" value="PZC76262.1"/>
    <property type="molecule type" value="Genomic_DNA"/>
</dbReference>
<keyword evidence="4" id="KW-1185">Reference proteome</keyword>
<dbReference type="OrthoDB" id="7487594at2759"/>